<dbReference type="InterPro" id="IPR011008">
    <property type="entry name" value="Dimeric_a/b-barrel"/>
</dbReference>
<accession>A0A1U7J959</accession>
<evidence type="ECO:0000313" key="2">
    <source>
        <dbReference type="EMBL" id="OKH50043.1"/>
    </source>
</evidence>
<evidence type="ECO:0000313" key="3">
    <source>
        <dbReference type="Proteomes" id="UP000185557"/>
    </source>
</evidence>
<name>A0A1U7J959_9CYAN</name>
<dbReference type="OrthoDB" id="531457at2"/>
<evidence type="ECO:0000259" key="1">
    <source>
        <dbReference type="Pfam" id="PF03992"/>
    </source>
</evidence>
<keyword evidence="3" id="KW-1185">Reference proteome</keyword>
<feature type="domain" description="ABM" evidence="1">
    <location>
        <begin position="1"/>
        <end position="65"/>
    </location>
</feature>
<proteinExistence type="predicted"/>
<dbReference type="Pfam" id="PF03992">
    <property type="entry name" value="ABM"/>
    <property type="match status" value="1"/>
</dbReference>
<dbReference type="AlphaFoldDB" id="A0A1U7J959"/>
<protein>
    <submittedName>
        <fullName evidence="2">Cyanobacterial protein, TIGR03792 family</fullName>
    </submittedName>
</protein>
<sequence length="102" mass="12216">MVIEWLTFAVDPENRETFVRLDNEIWTTALSQYPGFISKEVWISPDLLDQVVYVVRWQTREQWKAIPQADLEAIEKQFDAAVNFSYRMIDAREYQVRRYPSP</sequence>
<gene>
    <name evidence="2" type="ORF">NIES30_04880</name>
</gene>
<dbReference type="InterPro" id="IPR022512">
    <property type="entry name" value="CHP03792"/>
</dbReference>
<dbReference type="RefSeq" id="WP_073607283.1">
    <property type="nucleotide sequence ID" value="NZ_MRCG01000002.1"/>
</dbReference>
<dbReference type="Proteomes" id="UP000185557">
    <property type="component" value="Unassembled WGS sequence"/>
</dbReference>
<organism evidence="2 3">
    <name type="scientific">Phormidium tenue NIES-30</name>
    <dbReference type="NCBI Taxonomy" id="549789"/>
    <lineage>
        <taxon>Bacteria</taxon>
        <taxon>Bacillati</taxon>
        <taxon>Cyanobacteriota</taxon>
        <taxon>Cyanophyceae</taxon>
        <taxon>Oscillatoriophycideae</taxon>
        <taxon>Oscillatoriales</taxon>
        <taxon>Oscillatoriaceae</taxon>
        <taxon>Phormidium</taxon>
    </lineage>
</organism>
<reference evidence="2 3" key="1">
    <citation type="submission" date="2016-11" db="EMBL/GenBank/DDBJ databases">
        <title>Draft Genome Sequences of Nine Cyanobacterial Strains from Diverse Habitats.</title>
        <authorList>
            <person name="Zhu T."/>
            <person name="Hou S."/>
            <person name="Lu X."/>
            <person name="Hess W.R."/>
        </authorList>
    </citation>
    <scope>NUCLEOTIDE SEQUENCE [LARGE SCALE GENOMIC DNA]</scope>
    <source>
        <strain evidence="2 3">NIES-30</strain>
    </source>
</reference>
<comment type="caution">
    <text evidence="2">The sequence shown here is derived from an EMBL/GenBank/DDBJ whole genome shotgun (WGS) entry which is preliminary data.</text>
</comment>
<dbReference type="NCBIfam" id="TIGR03792">
    <property type="entry name" value="TIGR03792 family protein"/>
    <property type="match status" value="1"/>
</dbReference>
<dbReference type="STRING" id="549789.NIES30_04880"/>
<dbReference type="InterPro" id="IPR007138">
    <property type="entry name" value="ABM_dom"/>
</dbReference>
<dbReference type="Gene3D" id="3.30.70.100">
    <property type="match status" value="1"/>
</dbReference>
<dbReference type="EMBL" id="MRCG01000002">
    <property type="protein sequence ID" value="OKH50043.1"/>
    <property type="molecule type" value="Genomic_DNA"/>
</dbReference>
<dbReference type="SUPFAM" id="SSF54909">
    <property type="entry name" value="Dimeric alpha+beta barrel"/>
    <property type="match status" value="1"/>
</dbReference>